<keyword evidence="1" id="KW-0436">Ligase</keyword>
<keyword evidence="1" id="KW-0648">Protein biosynthesis</keyword>
<dbReference type="Pfam" id="PF02686">
    <property type="entry name" value="GatC"/>
    <property type="match status" value="1"/>
</dbReference>
<dbReference type="RefSeq" id="WP_149496125.1">
    <property type="nucleotide sequence ID" value="NZ_CP141221.1"/>
</dbReference>
<dbReference type="HAMAP" id="MF_00122">
    <property type="entry name" value="GatC"/>
    <property type="match status" value="1"/>
</dbReference>
<sequence length="95" mass="10524">MALTTEDAAKLARLARLELPQEELEHLAPQLESILGFIDKLSELDTTDVEPMTTALDVSNRWRADEFSQSLSREQALANAPASDEECFRVPPVLG</sequence>
<dbReference type="PANTHER" id="PTHR15004">
    <property type="entry name" value="GLUTAMYL-TRNA(GLN) AMIDOTRANSFERASE SUBUNIT C, MITOCHONDRIAL"/>
    <property type="match status" value="1"/>
</dbReference>
<accession>A0ABT7PHN8</accession>
<dbReference type="InterPro" id="IPR003837">
    <property type="entry name" value="GatC"/>
</dbReference>
<comment type="subunit">
    <text evidence="1">Heterotrimer of A, B and C subunits.</text>
</comment>
<protein>
    <recommendedName>
        <fullName evidence="1">Aspartyl/glutamyl-tRNA(Asn/Gln) amidotransferase subunit C</fullName>
        <shortName evidence="1">Asp/Glu-ADT subunit C</shortName>
        <ecNumber evidence="1">6.3.5.-</ecNumber>
    </recommendedName>
</protein>
<comment type="similarity">
    <text evidence="1">Belongs to the GatC family.</text>
</comment>
<evidence type="ECO:0000256" key="1">
    <source>
        <dbReference type="HAMAP-Rule" id="MF_00122"/>
    </source>
</evidence>
<evidence type="ECO:0000313" key="2">
    <source>
        <dbReference type="EMBL" id="MDM4016011.1"/>
    </source>
</evidence>
<comment type="function">
    <text evidence="1">Allows the formation of correctly charged Asn-tRNA(Asn) or Gln-tRNA(Gln) through the transamidation of misacylated Asp-tRNA(Asn) or Glu-tRNA(Gln) in organisms which lack either or both of asparaginyl-tRNA or glutaminyl-tRNA synthetases. The reaction takes place in the presence of glutamine and ATP through an activated phospho-Asp-tRNA(Asn) or phospho-Glu-tRNA(Gln).</text>
</comment>
<dbReference type="PANTHER" id="PTHR15004:SF0">
    <property type="entry name" value="GLUTAMYL-TRNA(GLN) AMIDOTRANSFERASE SUBUNIT C, MITOCHONDRIAL"/>
    <property type="match status" value="1"/>
</dbReference>
<comment type="catalytic activity">
    <reaction evidence="1">
        <text>L-glutamyl-tRNA(Gln) + L-glutamine + ATP + H2O = L-glutaminyl-tRNA(Gln) + L-glutamate + ADP + phosphate + H(+)</text>
        <dbReference type="Rhea" id="RHEA:17521"/>
        <dbReference type="Rhea" id="RHEA-COMP:9681"/>
        <dbReference type="Rhea" id="RHEA-COMP:9684"/>
        <dbReference type="ChEBI" id="CHEBI:15377"/>
        <dbReference type="ChEBI" id="CHEBI:15378"/>
        <dbReference type="ChEBI" id="CHEBI:29985"/>
        <dbReference type="ChEBI" id="CHEBI:30616"/>
        <dbReference type="ChEBI" id="CHEBI:43474"/>
        <dbReference type="ChEBI" id="CHEBI:58359"/>
        <dbReference type="ChEBI" id="CHEBI:78520"/>
        <dbReference type="ChEBI" id="CHEBI:78521"/>
        <dbReference type="ChEBI" id="CHEBI:456216"/>
    </reaction>
</comment>
<keyword evidence="1" id="KW-0547">Nucleotide-binding</keyword>
<dbReference type="InterPro" id="IPR036113">
    <property type="entry name" value="Asp/Glu-ADT_sf_sub_c"/>
</dbReference>
<dbReference type="Proteomes" id="UP001239462">
    <property type="component" value="Unassembled WGS sequence"/>
</dbReference>
<keyword evidence="3" id="KW-1185">Reference proteome</keyword>
<dbReference type="EC" id="6.3.5.-" evidence="1"/>
<proteinExistence type="inferred from homology"/>
<organism evidence="2 3">
    <name type="scientific">Roseiconus lacunae</name>
    <dbReference type="NCBI Taxonomy" id="2605694"/>
    <lineage>
        <taxon>Bacteria</taxon>
        <taxon>Pseudomonadati</taxon>
        <taxon>Planctomycetota</taxon>
        <taxon>Planctomycetia</taxon>
        <taxon>Pirellulales</taxon>
        <taxon>Pirellulaceae</taxon>
        <taxon>Roseiconus</taxon>
    </lineage>
</organism>
<keyword evidence="1" id="KW-0067">ATP-binding</keyword>
<dbReference type="Gene3D" id="1.10.20.60">
    <property type="entry name" value="Glu-tRNAGln amidotransferase C subunit, N-terminal domain"/>
    <property type="match status" value="1"/>
</dbReference>
<reference evidence="2 3" key="1">
    <citation type="submission" date="2023-06" db="EMBL/GenBank/DDBJ databases">
        <title>Roseiconus lacunae JC819 isolated from Gulf of Mannar region, Tamil Nadu.</title>
        <authorList>
            <person name="Pk S."/>
            <person name="Ch S."/>
            <person name="Ch V.R."/>
        </authorList>
    </citation>
    <scope>NUCLEOTIDE SEQUENCE [LARGE SCALE GENOMIC DNA]</scope>
    <source>
        <strain evidence="2 3">JC819</strain>
    </source>
</reference>
<dbReference type="SUPFAM" id="SSF141000">
    <property type="entry name" value="Glu-tRNAGln amidotransferase C subunit"/>
    <property type="match status" value="1"/>
</dbReference>
<gene>
    <name evidence="1 2" type="primary">gatC</name>
    <name evidence="2" type="ORF">QTN89_11255</name>
</gene>
<comment type="caution">
    <text evidence="2">The sequence shown here is derived from an EMBL/GenBank/DDBJ whole genome shotgun (WGS) entry which is preliminary data.</text>
</comment>
<dbReference type="NCBIfam" id="TIGR00135">
    <property type="entry name" value="gatC"/>
    <property type="match status" value="1"/>
</dbReference>
<dbReference type="EMBL" id="JASZZN010000007">
    <property type="protein sequence ID" value="MDM4016011.1"/>
    <property type="molecule type" value="Genomic_DNA"/>
</dbReference>
<evidence type="ECO:0000313" key="3">
    <source>
        <dbReference type="Proteomes" id="UP001239462"/>
    </source>
</evidence>
<comment type="catalytic activity">
    <reaction evidence="1">
        <text>L-aspartyl-tRNA(Asn) + L-glutamine + ATP + H2O = L-asparaginyl-tRNA(Asn) + L-glutamate + ADP + phosphate + 2 H(+)</text>
        <dbReference type="Rhea" id="RHEA:14513"/>
        <dbReference type="Rhea" id="RHEA-COMP:9674"/>
        <dbReference type="Rhea" id="RHEA-COMP:9677"/>
        <dbReference type="ChEBI" id="CHEBI:15377"/>
        <dbReference type="ChEBI" id="CHEBI:15378"/>
        <dbReference type="ChEBI" id="CHEBI:29985"/>
        <dbReference type="ChEBI" id="CHEBI:30616"/>
        <dbReference type="ChEBI" id="CHEBI:43474"/>
        <dbReference type="ChEBI" id="CHEBI:58359"/>
        <dbReference type="ChEBI" id="CHEBI:78515"/>
        <dbReference type="ChEBI" id="CHEBI:78516"/>
        <dbReference type="ChEBI" id="CHEBI:456216"/>
    </reaction>
</comment>
<name>A0ABT7PHN8_9BACT</name>